<reference evidence="1 2" key="1">
    <citation type="submission" date="2016-08" db="EMBL/GenBank/DDBJ databases">
        <title>A Parts List for Fungal Cellulosomes Revealed by Comparative Genomics.</title>
        <authorList>
            <consortium name="DOE Joint Genome Institute"/>
            <person name="Haitjema C.H."/>
            <person name="Gilmore S.P."/>
            <person name="Henske J.K."/>
            <person name="Solomon K.V."/>
            <person name="De Groot R."/>
            <person name="Kuo A."/>
            <person name="Mondo S.J."/>
            <person name="Salamov A.A."/>
            <person name="Labutti K."/>
            <person name="Zhao Z."/>
            <person name="Chiniquy J."/>
            <person name="Barry K."/>
            <person name="Brewer H.M."/>
            <person name="Purvine S.O."/>
            <person name="Wright A.T."/>
            <person name="Boxma B."/>
            <person name="Van Alen T."/>
            <person name="Hackstein J.H."/>
            <person name="Baker S.E."/>
            <person name="Grigoriev I.V."/>
            <person name="O'Malley M.A."/>
        </authorList>
    </citation>
    <scope>NUCLEOTIDE SEQUENCE [LARGE SCALE GENOMIC DNA]</scope>
    <source>
        <strain evidence="1 2">S4</strain>
    </source>
</reference>
<keyword evidence="2" id="KW-1185">Reference proteome</keyword>
<comment type="caution">
    <text evidence="1">The sequence shown here is derived from an EMBL/GenBank/DDBJ whole genome shotgun (WGS) entry which is preliminary data.</text>
</comment>
<evidence type="ECO:0000313" key="1">
    <source>
        <dbReference type="EMBL" id="ORX86286.1"/>
    </source>
</evidence>
<sequence>MRKSLRSTDADTTIIENNALYEIYNNFESISDETVQKGKPYTFQQENLIENFIEENHYISIFPLLQAFNSINSYPNKEIIELLLNTCLNDSEDEVVNEACNIIQHISSIPNIFNYKKLKDNSKKQDIDRELPFEFLADEDESLYFDNIIYIMKNSLGNIEGYEKLNKDNEPNEVMEEINRVFFNIIRYKETRKIEKIENITIFFHTIVMILKNDILQNQNLMKKTMLYRIIKKITLSKLIINTCELFDYTIYYKNEQITFIQSDIQLFIYLISLYCYTKPKSSKDEKNYLINKEELINILYSNITERMLLPFIETITDIKIKQGVIERILQNKCNYEGRRGVPLHFKLDENKILGYCLNFIPRDTSCKGYLTIIHILFLLIQSFLINNNLTQTHKSEWLDVLQDIEDIVNGFSKRKGVDSKEIQYEEELFNYYNLFKIIILNYY</sequence>
<name>A0A1Y1XLD5_9FUNG</name>
<evidence type="ECO:0000313" key="2">
    <source>
        <dbReference type="Proteomes" id="UP000193944"/>
    </source>
</evidence>
<organism evidence="1 2">
    <name type="scientific">Anaeromyces robustus</name>
    <dbReference type="NCBI Taxonomy" id="1754192"/>
    <lineage>
        <taxon>Eukaryota</taxon>
        <taxon>Fungi</taxon>
        <taxon>Fungi incertae sedis</taxon>
        <taxon>Chytridiomycota</taxon>
        <taxon>Chytridiomycota incertae sedis</taxon>
        <taxon>Neocallimastigomycetes</taxon>
        <taxon>Neocallimastigales</taxon>
        <taxon>Neocallimastigaceae</taxon>
        <taxon>Anaeromyces</taxon>
    </lineage>
</organism>
<protein>
    <submittedName>
        <fullName evidence="1">Uncharacterized protein</fullName>
    </submittedName>
</protein>
<reference evidence="1 2" key="2">
    <citation type="submission" date="2016-08" db="EMBL/GenBank/DDBJ databases">
        <title>Pervasive Adenine N6-methylation of Active Genes in Fungi.</title>
        <authorList>
            <consortium name="DOE Joint Genome Institute"/>
            <person name="Mondo S.J."/>
            <person name="Dannebaum R.O."/>
            <person name="Kuo R.C."/>
            <person name="Labutti K."/>
            <person name="Haridas S."/>
            <person name="Kuo A."/>
            <person name="Salamov A."/>
            <person name="Ahrendt S.R."/>
            <person name="Lipzen A."/>
            <person name="Sullivan W."/>
            <person name="Andreopoulos W.B."/>
            <person name="Clum A."/>
            <person name="Lindquist E."/>
            <person name="Daum C."/>
            <person name="Ramamoorthy G.K."/>
            <person name="Gryganskyi A."/>
            <person name="Culley D."/>
            <person name="Magnuson J.K."/>
            <person name="James T.Y."/>
            <person name="O'Malley M.A."/>
            <person name="Stajich J.E."/>
            <person name="Spatafora J.W."/>
            <person name="Visel A."/>
            <person name="Grigoriev I.V."/>
        </authorList>
    </citation>
    <scope>NUCLEOTIDE SEQUENCE [LARGE SCALE GENOMIC DNA]</scope>
    <source>
        <strain evidence="1 2">S4</strain>
    </source>
</reference>
<dbReference type="OrthoDB" id="2337158at2759"/>
<dbReference type="AlphaFoldDB" id="A0A1Y1XLD5"/>
<accession>A0A1Y1XLD5</accession>
<dbReference type="EMBL" id="MCFG01000023">
    <property type="protein sequence ID" value="ORX86286.1"/>
    <property type="molecule type" value="Genomic_DNA"/>
</dbReference>
<dbReference type="Proteomes" id="UP000193944">
    <property type="component" value="Unassembled WGS sequence"/>
</dbReference>
<proteinExistence type="predicted"/>
<gene>
    <name evidence="1" type="ORF">BCR32DRAFT_290135</name>
</gene>